<proteinExistence type="predicted"/>
<dbReference type="AlphaFoldDB" id="A0A382CIU0"/>
<organism evidence="1">
    <name type="scientific">marine metagenome</name>
    <dbReference type="NCBI Taxonomy" id="408172"/>
    <lineage>
        <taxon>unclassified sequences</taxon>
        <taxon>metagenomes</taxon>
        <taxon>ecological metagenomes</taxon>
    </lineage>
</organism>
<sequence length="45" mass="4947">MGVEQNSVYLSRILVVGCGGLYDCEELVGGSQDFEQLNQLITVRL</sequence>
<name>A0A382CIU0_9ZZZZ</name>
<dbReference type="EMBL" id="UINC01034629">
    <property type="protein sequence ID" value="SVB25769.1"/>
    <property type="molecule type" value="Genomic_DNA"/>
</dbReference>
<protein>
    <submittedName>
        <fullName evidence="1">Uncharacterized protein</fullName>
    </submittedName>
</protein>
<evidence type="ECO:0000313" key="1">
    <source>
        <dbReference type="EMBL" id="SVB25769.1"/>
    </source>
</evidence>
<accession>A0A382CIU0</accession>
<gene>
    <name evidence="1" type="ORF">METZ01_LOCUS178623</name>
</gene>
<reference evidence="1" key="1">
    <citation type="submission" date="2018-05" db="EMBL/GenBank/DDBJ databases">
        <authorList>
            <person name="Lanie J.A."/>
            <person name="Ng W.-L."/>
            <person name="Kazmierczak K.M."/>
            <person name="Andrzejewski T.M."/>
            <person name="Davidsen T.M."/>
            <person name="Wayne K.J."/>
            <person name="Tettelin H."/>
            <person name="Glass J.I."/>
            <person name="Rusch D."/>
            <person name="Podicherti R."/>
            <person name="Tsui H.-C.T."/>
            <person name="Winkler M.E."/>
        </authorList>
    </citation>
    <scope>NUCLEOTIDE SEQUENCE</scope>
</reference>